<feature type="domain" description="Penicillin-binding protein transpeptidase" evidence="2">
    <location>
        <begin position="1"/>
        <end position="175"/>
    </location>
</feature>
<gene>
    <name evidence="3" type="ORF">UAO_00971</name>
</gene>
<dbReference type="SUPFAM" id="SSF56601">
    <property type="entry name" value="beta-lactamase/transpeptidase-like"/>
    <property type="match status" value="1"/>
</dbReference>
<evidence type="ECO:0000256" key="1">
    <source>
        <dbReference type="ARBA" id="ARBA00004167"/>
    </source>
</evidence>
<accession>A0ABN0KH38</accession>
<dbReference type="Pfam" id="PF00905">
    <property type="entry name" value="Transpeptidase"/>
    <property type="match status" value="1"/>
</dbReference>
<dbReference type="InterPro" id="IPR001460">
    <property type="entry name" value="PCN-bd_Tpept"/>
</dbReference>
<proteinExistence type="predicted"/>
<dbReference type="EMBL" id="AJAN01000021">
    <property type="protein sequence ID" value="EOH89727.1"/>
    <property type="molecule type" value="Genomic_DNA"/>
</dbReference>
<evidence type="ECO:0000259" key="2">
    <source>
        <dbReference type="Pfam" id="PF00905"/>
    </source>
</evidence>
<comment type="caution">
    <text evidence="3">The sequence shown here is derived from an EMBL/GenBank/DDBJ whole genome shotgun (WGS) entry which is preliminary data.</text>
</comment>
<comment type="subcellular location">
    <subcellularLocation>
        <location evidence="1">Membrane</location>
        <topology evidence="1">Single-pass membrane protein</topology>
    </subcellularLocation>
</comment>
<dbReference type="InterPro" id="IPR012338">
    <property type="entry name" value="Beta-lactam/transpept-like"/>
</dbReference>
<protein>
    <recommendedName>
        <fullName evidence="2">Penicillin-binding protein transpeptidase domain-containing protein</fullName>
    </recommendedName>
</protein>
<dbReference type="InterPro" id="IPR050515">
    <property type="entry name" value="Beta-lactam/transpept"/>
</dbReference>
<organism evidence="3 4">
    <name type="scientific">Enterococcus villorum ATCC 700913</name>
    <dbReference type="NCBI Taxonomy" id="1158604"/>
    <lineage>
        <taxon>Bacteria</taxon>
        <taxon>Bacillati</taxon>
        <taxon>Bacillota</taxon>
        <taxon>Bacilli</taxon>
        <taxon>Lactobacillales</taxon>
        <taxon>Enterococcaceae</taxon>
        <taxon>Enterococcus</taxon>
    </lineage>
</organism>
<evidence type="ECO:0000313" key="3">
    <source>
        <dbReference type="EMBL" id="EOH89727.1"/>
    </source>
</evidence>
<dbReference type="PANTHER" id="PTHR30627:SF25">
    <property type="entry name" value="PENICILLIN-BINDING PROTEIN 3"/>
    <property type="match status" value="1"/>
</dbReference>
<sequence length="187" mass="20518">MGEKAFREGLNKFIFGEELDLPISMNPAQISNKDSFNSEILLADTGYGQGELLINPIQQATMYSVFANNGQLVYPKLVMDKETKVKKNVVGESAVQTILPDLKEVVQDANGTAHSLASLGIPLAAKTGTAEIKEKQDEKGQENSFLFAINPDTNGYLMVSMLENKAEGDSATNRAPELLQYLNQNYR</sequence>
<keyword evidence="4" id="KW-1185">Reference proteome</keyword>
<evidence type="ECO:0000313" key="4">
    <source>
        <dbReference type="Proteomes" id="UP000013866"/>
    </source>
</evidence>
<dbReference type="Gene3D" id="3.40.710.10">
    <property type="entry name" value="DD-peptidase/beta-lactamase superfamily"/>
    <property type="match status" value="1"/>
</dbReference>
<reference evidence="3 4" key="1">
    <citation type="submission" date="2013-02" db="EMBL/GenBank/DDBJ databases">
        <title>The Genome Sequence of Enterococcus villorum ATCC_700913.</title>
        <authorList>
            <consortium name="The Broad Institute Genome Sequencing Platform"/>
            <consortium name="The Broad Institute Genome Sequencing Center for Infectious Disease"/>
            <person name="Earl A.M."/>
            <person name="Gilmore M.S."/>
            <person name="Lebreton F."/>
            <person name="Walker B."/>
            <person name="Young S.K."/>
            <person name="Zeng Q."/>
            <person name="Gargeya S."/>
            <person name="Fitzgerald M."/>
            <person name="Haas B."/>
            <person name="Abouelleil A."/>
            <person name="Alvarado L."/>
            <person name="Arachchi H.M."/>
            <person name="Berlin A.M."/>
            <person name="Chapman S.B."/>
            <person name="Dewar J."/>
            <person name="Goldberg J."/>
            <person name="Griggs A."/>
            <person name="Gujja S."/>
            <person name="Hansen M."/>
            <person name="Howarth C."/>
            <person name="Imamovic A."/>
            <person name="Larimer J."/>
            <person name="McCowan C."/>
            <person name="Murphy C."/>
            <person name="Neiman D."/>
            <person name="Pearson M."/>
            <person name="Priest M."/>
            <person name="Roberts A."/>
            <person name="Saif S."/>
            <person name="Shea T."/>
            <person name="Sisk P."/>
            <person name="Sykes S."/>
            <person name="Wortman J."/>
            <person name="Nusbaum C."/>
            <person name="Birren B."/>
        </authorList>
    </citation>
    <scope>NUCLEOTIDE SEQUENCE [LARGE SCALE GENOMIC DNA]</scope>
    <source>
        <strain evidence="3 4">ATCC 700913</strain>
    </source>
</reference>
<dbReference type="PANTHER" id="PTHR30627">
    <property type="entry name" value="PEPTIDOGLYCAN D,D-TRANSPEPTIDASE"/>
    <property type="match status" value="1"/>
</dbReference>
<name>A0ABN0KH38_9ENTE</name>
<dbReference type="Proteomes" id="UP000013866">
    <property type="component" value="Unassembled WGS sequence"/>
</dbReference>